<dbReference type="KEGG" id="shd:SUTH_01315"/>
<dbReference type="GO" id="GO:0008360">
    <property type="term" value="P:regulation of cell shape"/>
    <property type="evidence" value="ECO:0007669"/>
    <property type="project" value="UniProtKB-UniRule"/>
</dbReference>
<feature type="active site" description="Proton donor/acceptor" evidence="7">
    <location>
        <position position="246"/>
    </location>
</feature>
<dbReference type="AlphaFoldDB" id="W0SEB2"/>
<evidence type="ECO:0000256" key="6">
    <source>
        <dbReference type="ARBA" id="ARBA00023316"/>
    </source>
</evidence>
<dbReference type="InterPro" id="IPR056203">
    <property type="entry name" value="Cds6_C"/>
</dbReference>
<evidence type="ECO:0000256" key="5">
    <source>
        <dbReference type="ARBA" id="ARBA00022984"/>
    </source>
</evidence>
<dbReference type="GO" id="GO:0009252">
    <property type="term" value="P:peptidoglycan biosynthetic process"/>
    <property type="evidence" value="ECO:0007669"/>
    <property type="project" value="UniProtKB-UniPathway"/>
</dbReference>
<evidence type="ECO:0000259" key="9">
    <source>
        <dbReference type="PROSITE" id="PS52029"/>
    </source>
</evidence>
<dbReference type="OrthoDB" id="9809748at2"/>
<evidence type="ECO:0000256" key="4">
    <source>
        <dbReference type="ARBA" id="ARBA00022960"/>
    </source>
</evidence>
<comment type="pathway">
    <text evidence="1 7">Cell wall biogenesis; peptidoglycan biosynthesis.</text>
</comment>
<feature type="chain" id="PRO_5004795325" description="L,D-TPase catalytic domain-containing protein" evidence="8">
    <location>
        <begin position="26"/>
        <end position="414"/>
    </location>
</feature>
<evidence type="ECO:0000256" key="8">
    <source>
        <dbReference type="SAM" id="SignalP"/>
    </source>
</evidence>
<evidence type="ECO:0000313" key="11">
    <source>
        <dbReference type="Proteomes" id="UP000031637"/>
    </source>
</evidence>
<keyword evidence="8" id="KW-0732">Signal</keyword>
<name>W0SEB2_9PROT</name>
<proteinExistence type="inferred from homology"/>
<evidence type="ECO:0000313" key="10">
    <source>
        <dbReference type="EMBL" id="BAO29115.1"/>
    </source>
</evidence>
<feature type="active site" description="Nucleophile" evidence="7">
    <location>
        <position position="263"/>
    </location>
</feature>
<dbReference type="Proteomes" id="UP000031637">
    <property type="component" value="Chromosome"/>
</dbReference>
<organism evidence="10 11">
    <name type="scientific">Sulfuritalea hydrogenivorans sk43H</name>
    <dbReference type="NCBI Taxonomy" id="1223802"/>
    <lineage>
        <taxon>Bacteria</taxon>
        <taxon>Pseudomonadati</taxon>
        <taxon>Pseudomonadota</taxon>
        <taxon>Betaproteobacteria</taxon>
        <taxon>Nitrosomonadales</taxon>
        <taxon>Sterolibacteriaceae</taxon>
        <taxon>Sulfuritalea</taxon>
    </lineage>
</organism>
<dbReference type="EMBL" id="AP012547">
    <property type="protein sequence ID" value="BAO29115.1"/>
    <property type="molecule type" value="Genomic_DNA"/>
</dbReference>
<dbReference type="Gene3D" id="2.40.440.10">
    <property type="entry name" value="L,D-transpeptidase catalytic domain-like"/>
    <property type="match status" value="1"/>
</dbReference>
<evidence type="ECO:0000256" key="2">
    <source>
        <dbReference type="ARBA" id="ARBA00005992"/>
    </source>
</evidence>
<dbReference type="GO" id="GO:0004180">
    <property type="term" value="F:carboxypeptidase activity"/>
    <property type="evidence" value="ECO:0007669"/>
    <property type="project" value="UniProtKB-ARBA"/>
</dbReference>
<dbReference type="PROSITE" id="PS52029">
    <property type="entry name" value="LD_TPASE"/>
    <property type="match status" value="1"/>
</dbReference>
<feature type="domain" description="L,D-TPase catalytic" evidence="9">
    <location>
        <begin position="153"/>
        <end position="288"/>
    </location>
</feature>
<gene>
    <name evidence="10" type="ORF">SUTH_01315</name>
</gene>
<protein>
    <recommendedName>
        <fullName evidence="9">L,D-TPase catalytic domain-containing protein</fullName>
    </recommendedName>
</protein>
<dbReference type="InterPro" id="IPR038063">
    <property type="entry name" value="Transpep_catalytic_dom"/>
</dbReference>
<evidence type="ECO:0000256" key="7">
    <source>
        <dbReference type="PROSITE-ProRule" id="PRU01373"/>
    </source>
</evidence>
<accession>W0SEB2</accession>
<feature type="signal peptide" evidence="8">
    <location>
        <begin position="1"/>
        <end position="25"/>
    </location>
</feature>
<keyword evidence="5 7" id="KW-0573">Peptidoglycan synthesis</keyword>
<dbReference type="InterPro" id="IPR005490">
    <property type="entry name" value="LD_TPept_cat_dom"/>
</dbReference>
<dbReference type="CDD" id="cd16913">
    <property type="entry name" value="YkuD_like"/>
    <property type="match status" value="1"/>
</dbReference>
<sequence>MAGLSRSLAIATACGLLLAAGTVGAAGKAPKHLKKDAGGPAVEAIYTDSGPEPLLAKVFDAIEANRLDVAMQQTEMLIKAYPNFRLAHLVKGDLLLARSRPLMSFGEGGGPAAGEKIADLRDEAIVRLKGYRTKPPADYVPRYLLQMHPEQKHAVVVDTQKSRLYLYQNDNGTPRFIADYYISQGKLGAEKAREGDKKTPIGVYHVTSSLPRQKLTDFYGSGAFPINYPNDWDKRQGRNGHGIWLHGTPSDTFSRPPKASDGCVVLANQDLDSLSKSLQVGLTPVIISNSIEWLSLDDWQNERSSLLKVIEEWRQDWESRDVGHYARHYSHKFNADGQTYQGWVEQKRKVNAGKSWIKVGTGNISMFRNPGKEEHVVVTFEQDYRSSNLSNQMKKRQYWIKEGGHWKIVFEGAA</sequence>
<dbReference type="GO" id="GO:0071555">
    <property type="term" value="P:cell wall organization"/>
    <property type="evidence" value="ECO:0007669"/>
    <property type="project" value="UniProtKB-UniRule"/>
</dbReference>
<keyword evidence="11" id="KW-1185">Reference proteome</keyword>
<dbReference type="UniPathway" id="UPA00219"/>
<dbReference type="SUPFAM" id="SSF54427">
    <property type="entry name" value="NTF2-like"/>
    <property type="match status" value="1"/>
</dbReference>
<reference evidence="10 11" key="1">
    <citation type="journal article" date="2014" name="Syst. Appl. Microbiol.">
        <title>Complete genomes of freshwater sulfur oxidizers Sulfuricella denitrificans skB26 and Sulfuritalea hydrogenivorans sk43H: genetic insights into the sulfur oxidation pathway of betaproteobacteria.</title>
        <authorList>
            <person name="Watanabe T."/>
            <person name="Kojima H."/>
            <person name="Fukui M."/>
        </authorList>
    </citation>
    <scope>NUCLEOTIDE SEQUENCE [LARGE SCALE GENOMIC DNA]</scope>
    <source>
        <strain evidence="10">DSM22779</strain>
    </source>
</reference>
<dbReference type="PANTHER" id="PTHR36699:SF1">
    <property type="entry name" value="L,D-TRANSPEPTIDASE YAFK-RELATED"/>
    <property type="match status" value="1"/>
</dbReference>
<dbReference type="SUPFAM" id="SSF141523">
    <property type="entry name" value="L,D-transpeptidase catalytic domain-like"/>
    <property type="match status" value="1"/>
</dbReference>
<keyword evidence="3" id="KW-0808">Transferase</keyword>
<keyword evidence="6 7" id="KW-0961">Cell wall biogenesis/degradation</keyword>
<evidence type="ECO:0000256" key="3">
    <source>
        <dbReference type="ARBA" id="ARBA00022679"/>
    </source>
</evidence>
<dbReference type="RefSeq" id="WP_084207284.1">
    <property type="nucleotide sequence ID" value="NZ_AP012547.1"/>
</dbReference>
<dbReference type="STRING" id="1223802.SUTH_01315"/>
<dbReference type="HOGENOM" id="CLU_041283_0_0_4"/>
<dbReference type="InterPro" id="IPR032710">
    <property type="entry name" value="NTF2-like_dom_sf"/>
</dbReference>
<evidence type="ECO:0000256" key="1">
    <source>
        <dbReference type="ARBA" id="ARBA00004752"/>
    </source>
</evidence>
<keyword evidence="4 7" id="KW-0133">Cell shape</keyword>
<dbReference type="Pfam" id="PF24125">
    <property type="entry name" value="Cds6_C"/>
    <property type="match status" value="1"/>
</dbReference>
<dbReference type="Pfam" id="PF03734">
    <property type="entry name" value="YkuD"/>
    <property type="match status" value="1"/>
</dbReference>
<dbReference type="PANTHER" id="PTHR36699">
    <property type="entry name" value="LD-TRANSPEPTIDASE"/>
    <property type="match status" value="1"/>
</dbReference>
<comment type="similarity">
    <text evidence="2">Belongs to the YkuD family.</text>
</comment>
<dbReference type="GO" id="GO:0016740">
    <property type="term" value="F:transferase activity"/>
    <property type="evidence" value="ECO:0007669"/>
    <property type="project" value="UniProtKB-KW"/>
</dbReference>